<dbReference type="AlphaFoldDB" id="A0AA94JDQ6"/>
<proteinExistence type="inferred from homology"/>
<dbReference type="GO" id="GO:0005886">
    <property type="term" value="C:plasma membrane"/>
    <property type="evidence" value="ECO:0007669"/>
    <property type="project" value="UniProtKB-SubCell"/>
</dbReference>
<feature type="transmembrane region" description="Helical" evidence="7">
    <location>
        <begin position="317"/>
        <end position="346"/>
    </location>
</feature>
<feature type="transmembrane region" description="Helical" evidence="7">
    <location>
        <begin position="272"/>
        <end position="296"/>
    </location>
</feature>
<protein>
    <submittedName>
        <fullName evidence="10">Cell division protein FtsX</fullName>
    </submittedName>
</protein>
<evidence type="ECO:0000256" key="1">
    <source>
        <dbReference type="ARBA" id="ARBA00004651"/>
    </source>
</evidence>
<keyword evidence="11" id="KW-1185">Reference proteome</keyword>
<keyword evidence="10" id="KW-0131">Cell cycle</keyword>
<sequence>MRNKVGAVLIALQVAVTMTIIVNAIHLITSRDDLMSRDSGLDESNQFYITTIGYDQNYDARYVTDSDLDLLRNVPGVVDAIQINALPMSNSGSSRTIKNAAGEDAGDAGAAVYYVDDHAVNAMGIELLAGENFKPTDITWREMNKGDWPQTVMITATLATSLFPDLEPQQAVGRTLYTGDDEPMTVVAVIKQLHAPWVGWGNIEHAMLVPQKSDSVYAHYLVRTSPGSRDAVMPQAVAQMEQRDVGRMVLEHDTVNQLRSDSYRNDTALQSILWVIIVTLMIITALGIVGLISFTINRRRRQIGTRRALGASRGDIISYFLTENVLITFTGVVIGCAGSVALNMWLVSTFDLPRLNLIYLPIAMLALLAVGLLAVYGPALRAAHISPATATRNI</sequence>
<dbReference type="EMBL" id="PIPS01000003">
    <property type="protein sequence ID" value="RUO42648.1"/>
    <property type="molecule type" value="Genomic_DNA"/>
</dbReference>
<evidence type="ECO:0000256" key="5">
    <source>
        <dbReference type="ARBA" id="ARBA00023136"/>
    </source>
</evidence>
<evidence type="ECO:0000256" key="7">
    <source>
        <dbReference type="SAM" id="Phobius"/>
    </source>
</evidence>
<accession>A0AA94JDQ6</accession>
<keyword evidence="2" id="KW-1003">Cell membrane</keyword>
<feature type="transmembrane region" description="Helical" evidence="7">
    <location>
        <begin position="358"/>
        <end position="376"/>
    </location>
</feature>
<evidence type="ECO:0000256" key="6">
    <source>
        <dbReference type="ARBA" id="ARBA00038076"/>
    </source>
</evidence>
<feature type="domain" description="MacB-like periplasmic core" evidence="9">
    <location>
        <begin position="39"/>
        <end position="229"/>
    </location>
</feature>
<dbReference type="InterPro" id="IPR050250">
    <property type="entry name" value="Macrolide_Exporter_MacB"/>
</dbReference>
<evidence type="ECO:0000313" key="11">
    <source>
        <dbReference type="Proteomes" id="UP000286680"/>
    </source>
</evidence>
<dbReference type="Pfam" id="PF02687">
    <property type="entry name" value="FtsX"/>
    <property type="match status" value="1"/>
</dbReference>
<dbReference type="PANTHER" id="PTHR30572">
    <property type="entry name" value="MEMBRANE COMPONENT OF TRANSPORTER-RELATED"/>
    <property type="match status" value="1"/>
</dbReference>
<comment type="subcellular location">
    <subcellularLocation>
        <location evidence="1">Cell membrane</location>
        <topology evidence="1">Multi-pass membrane protein</topology>
    </subcellularLocation>
</comment>
<dbReference type="PANTHER" id="PTHR30572:SF4">
    <property type="entry name" value="ABC TRANSPORTER PERMEASE YTRF"/>
    <property type="match status" value="1"/>
</dbReference>
<evidence type="ECO:0000256" key="4">
    <source>
        <dbReference type="ARBA" id="ARBA00022989"/>
    </source>
</evidence>
<name>A0AA94JDQ6_9GAMM</name>
<evidence type="ECO:0000259" key="8">
    <source>
        <dbReference type="Pfam" id="PF02687"/>
    </source>
</evidence>
<keyword evidence="4 7" id="KW-1133">Transmembrane helix</keyword>
<evidence type="ECO:0000256" key="2">
    <source>
        <dbReference type="ARBA" id="ARBA00022475"/>
    </source>
</evidence>
<organism evidence="10 11">
    <name type="scientific">Idiomarina aquatica</name>
    <dbReference type="NCBI Taxonomy" id="1327752"/>
    <lineage>
        <taxon>Bacteria</taxon>
        <taxon>Pseudomonadati</taxon>
        <taxon>Pseudomonadota</taxon>
        <taxon>Gammaproteobacteria</taxon>
        <taxon>Alteromonadales</taxon>
        <taxon>Idiomarinaceae</taxon>
        <taxon>Idiomarina</taxon>
    </lineage>
</organism>
<reference evidence="11" key="1">
    <citation type="journal article" date="2018" name="Front. Microbiol.">
        <title>Genome-Based Analysis Reveals the Taxonomy and Diversity of the Family Idiomarinaceae.</title>
        <authorList>
            <person name="Liu Y."/>
            <person name="Lai Q."/>
            <person name="Shao Z."/>
        </authorList>
    </citation>
    <scope>NUCLEOTIDE SEQUENCE [LARGE SCALE GENOMIC DNA]</scope>
    <source>
        <strain evidence="11">SN-14</strain>
    </source>
</reference>
<gene>
    <name evidence="10" type="ORF">CWE23_10815</name>
</gene>
<evidence type="ECO:0000313" key="10">
    <source>
        <dbReference type="EMBL" id="RUO42648.1"/>
    </source>
</evidence>
<dbReference type="GO" id="GO:0051301">
    <property type="term" value="P:cell division"/>
    <property type="evidence" value="ECO:0007669"/>
    <property type="project" value="UniProtKB-KW"/>
</dbReference>
<comment type="caution">
    <text evidence="10">The sequence shown here is derived from an EMBL/GenBank/DDBJ whole genome shotgun (WGS) entry which is preliminary data.</text>
</comment>
<dbReference type="InterPro" id="IPR025857">
    <property type="entry name" value="MacB_PCD"/>
</dbReference>
<keyword evidence="5 7" id="KW-0472">Membrane</keyword>
<dbReference type="Pfam" id="PF12704">
    <property type="entry name" value="MacB_PCD"/>
    <property type="match status" value="1"/>
</dbReference>
<dbReference type="Proteomes" id="UP000286680">
    <property type="component" value="Unassembled WGS sequence"/>
</dbReference>
<comment type="similarity">
    <text evidence="6">Belongs to the ABC-4 integral membrane protein family.</text>
</comment>
<evidence type="ECO:0000256" key="3">
    <source>
        <dbReference type="ARBA" id="ARBA00022692"/>
    </source>
</evidence>
<dbReference type="GO" id="GO:0022857">
    <property type="term" value="F:transmembrane transporter activity"/>
    <property type="evidence" value="ECO:0007669"/>
    <property type="project" value="TreeGrafter"/>
</dbReference>
<keyword evidence="3 7" id="KW-0812">Transmembrane</keyword>
<feature type="domain" description="ABC3 transporter permease C-terminal" evidence="8">
    <location>
        <begin position="275"/>
        <end position="387"/>
    </location>
</feature>
<evidence type="ECO:0000259" key="9">
    <source>
        <dbReference type="Pfam" id="PF12704"/>
    </source>
</evidence>
<keyword evidence="10" id="KW-0132">Cell division</keyword>
<dbReference type="InterPro" id="IPR003838">
    <property type="entry name" value="ABC3_permease_C"/>
</dbReference>